<evidence type="ECO:0000313" key="5">
    <source>
        <dbReference type="EMBL" id="RSL33951.1"/>
    </source>
</evidence>
<reference evidence="5 6" key="1">
    <citation type="submission" date="2018-10" db="EMBL/GenBank/DDBJ databases">
        <title>Draft genome sequence of Bacillus salarius IM0101, isolated from a hypersaline soil in Inner Mongolia, China.</title>
        <authorList>
            <person name="Yamprayoonswat W."/>
            <person name="Boonvisut S."/>
            <person name="Jumpathong W."/>
            <person name="Sittihan S."/>
            <person name="Ruangsuj P."/>
            <person name="Wanthongcharoen S."/>
            <person name="Thongpramul N."/>
            <person name="Pimmason S."/>
            <person name="Yu B."/>
            <person name="Yasawong M."/>
        </authorList>
    </citation>
    <scope>NUCLEOTIDE SEQUENCE [LARGE SCALE GENOMIC DNA]</scope>
    <source>
        <strain evidence="5 6">IM0101</strain>
    </source>
</reference>
<dbReference type="GO" id="GO:0006567">
    <property type="term" value="P:L-threonine catabolic process"/>
    <property type="evidence" value="ECO:0007669"/>
    <property type="project" value="TreeGrafter"/>
</dbReference>
<dbReference type="AlphaFoldDB" id="A0A428N6B4"/>
<name>A0A428N6B4_9BACI</name>
<dbReference type="OrthoDB" id="9778118at2"/>
<dbReference type="PANTHER" id="PTHR48078">
    <property type="entry name" value="THREONINE DEHYDRATASE, MITOCHONDRIAL-RELATED"/>
    <property type="match status" value="1"/>
</dbReference>
<dbReference type="InterPro" id="IPR001926">
    <property type="entry name" value="TrpB-like_PALP"/>
</dbReference>
<protein>
    <submittedName>
        <fullName evidence="5">Pyridoxal-phosphate dependent enzyme</fullName>
    </submittedName>
</protein>
<keyword evidence="2" id="KW-0663">Pyridoxal phosphate</keyword>
<sequence length="366" mass="40377">MSSYNFYDSISREKYTPDVNQWKPKVGLFNMEPYPVDFPMENIIKRQASMWRYEEALPIHKKEPTISLGEGMTPLIVLDDKNPHFLVKMDYLMPTGSFKDRGAAMLMAKAKEMGAQSVIADSSGNAGTSIAAYCARANIECHVYTPSSTSEKKLAQIKAHGAQLHLIPGTREQTAVAAKEAVEKEGIFYASHVYNPYFYEGTKTFAFEIWEQLHYTAPDTLILPVGNGTLLLGAYIGFNDLKRAGAIQKMPKIIGVQSEHCAPIEKAYRENISVSSVDNKGTKAEGIAIGYPPRGDQIIEAVKHTNGTIIIAPENQIETAGKDLANKGFYVEPTTAATYAAYRNYEQNIAKTETVVMPLCGSGLKK</sequence>
<dbReference type="EMBL" id="RBVX01000005">
    <property type="protein sequence ID" value="RSL33951.1"/>
    <property type="molecule type" value="Genomic_DNA"/>
</dbReference>
<dbReference type="RefSeq" id="WP_125555218.1">
    <property type="nucleotide sequence ID" value="NZ_RBVX01000005.1"/>
</dbReference>
<organism evidence="5 6">
    <name type="scientific">Salibacterium salarium</name>
    <dbReference type="NCBI Taxonomy" id="284579"/>
    <lineage>
        <taxon>Bacteria</taxon>
        <taxon>Bacillati</taxon>
        <taxon>Bacillota</taxon>
        <taxon>Bacilli</taxon>
        <taxon>Bacillales</taxon>
        <taxon>Bacillaceae</taxon>
    </lineage>
</organism>
<evidence type="ECO:0000256" key="2">
    <source>
        <dbReference type="ARBA" id="ARBA00022898"/>
    </source>
</evidence>
<dbReference type="GO" id="GO:0004794">
    <property type="term" value="F:threonine deaminase activity"/>
    <property type="evidence" value="ECO:0007669"/>
    <property type="project" value="TreeGrafter"/>
</dbReference>
<dbReference type="SUPFAM" id="SSF53686">
    <property type="entry name" value="Tryptophan synthase beta subunit-like PLP-dependent enzymes"/>
    <property type="match status" value="1"/>
</dbReference>
<dbReference type="InterPro" id="IPR050147">
    <property type="entry name" value="Ser/Thr_Dehydratase"/>
</dbReference>
<gene>
    <name evidence="5" type="ORF">D7Z54_07490</name>
</gene>
<dbReference type="GO" id="GO:0006565">
    <property type="term" value="P:L-serine catabolic process"/>
    <property type="evidence" value="ECO:0007669"/>
    <property type="project" value="TreeGrafter"/>
</dbReference>
<dbReference type="CDD" id="cd01563">
    <property type="entry name" value="Thr-synth_1"/>
    <property type="match status" value="1"/>
</dbReference>
<comment type="cofactor">
    <cofactor evidence="1">
        <name>pyridoxal 5'-phosphate</name>
        <dbReference type="ChEBI" id="CHEBI:597326"/>
    </cofactor>
</comment>
<dbReference type="GO" id="GO:0003941">
    <property type="term" value="F:L-serine ammonia-lyase activity"/>
    <property type="evidence" value="ECO:0007669"/>
    <property type="project" value="TreeGrafter"/>
</dbReference>
<keyword evidence="3" id="KW-0456">Lyase</keyword>
<dbReference type="PANTHER" id="PTHR48078:SF6">
    <property type="entry name" value="L-THREONINE DEHYDRATASE CATABOLIC TDCB"/>
    <property type="match status" value="1"/>
</dbReference>
<dbReference type="Gene3D" id="3.40.50.1100">
    <property type="match status" value="2"/>
</dbReference>
<dbReference type="Proteomes" id="UP000275076">
    <property type="component" value="Unassembled WGS sequence"/>
</dbReference>
<evidence type="ECO:0000256" key="1">
    <source>
        <dbReference type="ARBA" id="ARBA00001933"/>
    </source>
</evidence>
<proteinExistence type="predicted"/>
<dbReference type="GO" id="GO:0030170">
    <property type="term" value="F:pyridoxal phosphate binding"/>
    <property type="evidence" value="ECO:0007669"/>
    <property type="project" value="InterPro"/>
</dbReference>
<accession>A0A428N6B4</accession>
<evidence type="ECO:0000259" key="4">
    <source>
        <dbReference type="Pfam" id="PF00291"/>
    </source>
</evidence>
<dbReference type="InterPro" id="IPR036052">
    <property type="entry name" value="TrpB-like_PALP_sf"/>
</dbReference>
<evidence type="ECO:0000313" key="6">
    <source>
        <dbReference type="Proteomes" id="UP000275076"/>
    </source>
</evidence>
<comment type="caution">
    <text evidence="5">The sequence shown here is derived from an EMBL/GenBank/DDBJ whole genome shotgun (WGS) entry which is preliminary data.</text>
</comment>
<keyword evidence="6" id="KW-1185">Reference proteome</keyword>
<feature type="domain" description="Tryptophan synthase beta chain-like PALP" evidence="4">
    <location>
        <begin position="66"/>
        <end position="361"/>
    </location>
</feature>
<evidence type="ECO:0000256" key="3">
    <source>
        <dbReference type="ARBA" id="ARBA00023239"/>
    </source>
</evidence>
<dbReference type="PROSITE" id="PS00165">
    <property type="entry name" value="DEHYDRATASE_SER_THR"/>
    <property type="match status" value="1"/>
</dbReference>
<dbReference type="Pfam" id="PF00291">
    <property type="entry name" value="PALP"/>
    <property type="match status" value="1"/>
</dbReference>
<dbReference type="GO" id="GO:0009097">
    <property type="term" value="P:isoleucine biosynthetic process"/>
    <property type="evidence" value="ECO:0007669"/>
    <property type="project" value="TreeGrafter"/>
</dbReference>
<dbReference type="InterPro" id="IPR000634">
    <property type="entry name" value="Ser/Thr_deHydtase_PyrdxlP-BS"/>
</dbReference>